<dbReference type="RefSeq" id="WP_233279988.1">
    <property type="nucleotide sequence ID" value="NZ_CP052909.1"/>
</dbReference>
<evidence type="ECO:0000256" key="3">
    <source>
        <dbReference type="ARBA" id="ARBA00022801"/>
    </source>
</evidence>
<evidence type="ECO:0000313" key="7">
    <source>
        <dbReference type="Proteomes" id="UP000515514"/>
    </source>
</evidence>
<dbReference type="KEGG" id="alti:ALE3EI_0440"/>
<reference evidence="6 7" key="1">
    <citation type="submission" date="2020-04" db="EMBL/GenBank/DDBJ databases">
        <title>Genome sequence of Altibacter aquimarinus strain ALE3EI.</title>
        <authorList>
            <person name="Oh H.-M."/>
            <person name="Jang D."/>
        </authorList>
    </citation>
    <scope>NUCLEOTIDE SEQUENCE [LARGE SCALE GENOMIC DNA]</scope>
    <source>
        <strain evidence="6 7">ALE3EI</strain>
    </source>
</reference>
<proteinExistence type="predicted"/>
<dbReference type="Proteomes" id="UP000515514">
    <property type="component" value="Chromosome"/>
</dbReference>
<keyword evidence="2" id="KW-0255">Endonuclease</keyword>
<keyword evidence="4" id="KW-1133">Transmembrane helix</keyword>
<evidence type="ECO:0000256" key="2">
    <source>
        <dbReference type="ARBA" id="ARBA00022759"/>
    </source>
</evidence>
<dbReference type="Gene3D" id="2.40.50.90">
    <property type="match status" value="1"/>
</dbReference>
<evidence type="ECO:0000259" key="5">
    <source>
        <dbReference type="PROSITE" id="PS50830"/>
    </source>
</evidence>
<dbReference type="PROSITE" id="PS50830">
    <property type="entry name" value="TNASE_3"/>
    <property type="match status" value="1"/>
</dbReference>
<keyword evidence="7" id="KW-1185">Reference proteome</keyword>
<dbReference type="PANTHER" id="PTHR12302:SF3">
    <property type="entry name" value="SERINE_THREONINE-PROTEIN KINASE 31"/>
    <property type="match status" value="1"/>
</dbReference>
<sequence length="168" mass="19031">MTQNVIILYRITGLFIFFLSIFISIGCHSQTLSGKAVSITDGDTFKLLTTDSSLVRVRLASIDCPERKQPFSQRAKQFTLDAIAGKQVTVEQQSTDRNGRIIGIIYYDNGLILNEELLKAGLAWHYLKYSSDVALQSLQDTAKREQLGLWADAHAIPPWEWRKNRRKG</sequence>
<keyword evidence="3" id="KW-0378">Hydrolase</keyword>
<feature type="domain" description="TNase-like" evidence="5">
    <location>
        <begin position="30"/>
        <end position="152"/>
    </location>
</feature>
<keyword evidence="4" id="KW-0472">Membrane</keyword>
<evidence type="ECO:0000256" key="1">
    <source>
        <dbReference type="ARBA" id="ARBA00022722"/>
    </source>
</evidence>
<keyword evidence="4" id="KW-0812">Transmembrane</keyword>
<dbReference type="EMBL" id="CP052909">
    <property type="protein sequence ID" value="QNJ97023.1"/>
    <property type="molecule type" value="Genomic_DNA"/>
</dbReference>
<evidence type="ECO:0000256" key="4">
    <source>
        <dbReference type="SAM" id="Phobius"/>
    </source>
</evidence>
<accession>A0A7G8PRQ7</accession>
<evidence type="ECO:0000313" key="6">
    <source>
        <dbReference type="EMBL" id="QNJ97023.1"/>
    </source>
</evidence>
<dbReference type="PANTHER" id="PTHR12302">
    <property type="entry name" value="EBNA2 BINDING PROTEIN P100"/>
    <property type="match status" value="1"/>
</dbReference>
<protein>
    <submittedName>
        <fullName evidence="6">Nuclease</fullName>
    </submittedName>
</protein>
<dbReference type="SMART" id="SM00318">
    <property type="entry name" value="SNc"/>
    <property type="match status" value="1"/>
</dbReference>
<dbReference type="SUPFAM" id="SSF50199">
    <property type="entry name" value="Staphylococcal nuclease"/>
    <property type="match status" value="1"/>
</dbReference>
<dbReference type="GO" id="GO:0016787">
    <property type="term" value="F:hydrolase activity"/>
    <property type="evidence" value="ECO:0007669"/>
    <property type="project" value="UniProtKB-KW"/>
</dbReference>
<keyword evidence="1" id="KW-0540">Nuclease</keyword>
<organism evidence="6 7">
    <name type="scientific">Constantimarinum furrinae</name>
    <dbReference type="NCBI Taxonomy" id="2562285"/>
    <lineage>
        <taxon>Bacteria</taxon>
        <taxon>Pseudomonadati</taxon>
        <taxon>Bacteroidota</taxon>
        <taxon>Flavobacteriia</taxon>
        <taxon>Flavobacteriales</taxon>
        <taxon>Flavobacteriaceae</taxon>
        <taxon>Altibacter/Constantimarinum group</taxon>
        <taxon>Constantimarinum</taxon>
    </lineage>
</organism>
<name>A0A7G8PRQ7_9FLAO</name>
<dbReference type="InterPro" id="IPR035437">
    <property type="entry name" value="SNase_OB-fold_sf"/>
</dbReference>
<dbReference type="GO" id="GO:0004519">
    <property type="term" value="F:endonuclease activity"/>
    <property type="evidence" value="ECO:0007669"/>
    <property type="project" value="UniProtKB-KW"/>
</dbReference>
<gene>
    <name evidence="6" type="ORF">ALE3EI_0440</name>
</gene>
<feature type="transmembrane region" description="Helical" evidence="4">
    <location>
        <begin position="6"/>
        <end position="25"/>
    </location>
</feature>
<dbReference type="AlphaFoldDB" id="A0A7G8PRQ7"/>
<dbReference type="Pfam" id="PF00565">
    <property type="entry name" value="SNase"/>
    <property type="match status" value="1"/>
</dbReference>
<dbReference type="InterPro" id="IPR016071">
    <property type="entry name" value="Staphylococal_nuclease_OB-fold"/>
</dbReference>